<name>A0A4P6XMW8_9ASCO</name>
<feature type="signal peptide" evidence="1">
    <location>
        <begin position="1"/>
        <end position="15"/>
    </location>
</feature>
<evidence type="ECO:0000313" key="2">
    <source>
        <dbReference type="EMBL" id="QBM88209.1"/>
    </source>
</evidence>
<protein>
    <submittedName>
        <fullName evidence="2">Uncharacterized protein</fullName>
    </submittedName>
</protein>
<organism evidence="2 3">
    <name type="scientific">Metschnikowia aff. pulcherrima</name>
    <dbReference type="NCBI Taxonomy" id="2163413"/>
    <lineage>
        <taxon>Eukaryota</taxon>
        <taxon>Fungi</taxon>
        <taxon>Dikarya</taxon>
        <taxon>Ascomycota</taxon>
        <taxon>Saccharomycotina</taxon>
        <taxon>Pichiomycetes</taxon>
        <taxon>Metschnikowiaceae</taxon>
        <taxon>Metschnikowia</taxon>
    </lineage>
</organism>
<feature type="chain" id="PRO_5020994474" evidence="1">
    <location>
        <begin position="16"/>
        <end position="226"/>
    </location>
</feature>
<dbReference type="EMBL" id="CP034458">
    <property type="protein sequence ID" value="QBM88209.1"/>
    <property type="molecule type" value="Genomic_DNA"/>
</dbReference>
<gene>
    <name evidence="2" type="ORF">METSCH_C01740</name>
</gene>
<evidence type="ECO:0000313" key="3">
    <source>
        <dbReference type="Proteomes" id="UP000292447"/>
    </source>
</evidence>
<dbReference type="AlphaFoldDB" id="A0A4P6XMW8"/>
<dbReference type="Proteomes" id="UP000292447">
    <property type="component" value="Chromosome III"/>
</dbReference>
<reference evidence="3" key="1">
    <citation type="submission" date="2019-03" db="EMBL/GenBank/DDBJ databases">
        <title>Snf2 controls pulcherriminic acid biosynthesis and connects pigmentation and antifungal activity of the yeast Metschnikowia pulcherrima.</title>
        <authorList>
            <person name="Gore-Lloyd D."/>
            <person name="Sumann I."/>
            <person name="Brachmann A.O."/>
            <person name="Schneeberger K."/>
            <person name="Ortiz-Merino R.A."/>
            <person name="Moreno-Beltran M."/>
            <person name="Schlaefli M."/>
            <person name="Kirner P."/>
            <person name="Santos Kron A."/>
            <person name="Wolfe K.H."/>
            <person name="Piel J."/>
            <person name="Ahrens C.H."/>
            <person name="Henk D."/>
            <person name="Freimoser F.M."/>
        </authorList>
    </citation>
    <scope>NUCLEOTIDE SEQUENCE [LARGE SCALE GENOMIC DNA]</scope>
    <source>
        <strain evidence="3">APC 1.2</strain>
    </source>
</reference>
<sequence length="226" mass="25015">MKLTILAALVSIVHSSAMVSPSETDDALNGTRQGQNHVDANTELSYRITLVQYALEDASKGPVSPQDWHLAQKDLKDLEIEVKDSAASLVKTEADQLESQLGQARLVVSQGSPLVEKACRDGANDRFCAYYSFSGYSHEVQTLARYAESARLHSRVETGLFSSTKAFLQRQVAYIGRRMDQLDAAPVELWEAETEFKNIQTLKQNTKRVLGELAHYLAAVTPRAET</sequence>
<evidence type="ECO:0000256" key="1">
    <source>
        <dbReference type="SAM" id="SignalP"/>
    </source>
</evidence>
<proteinExistence type="predicted"/>
<keyword evidence="1" id="KW-0732">Signal</keyword>
<accession>A0A4P6XMW8</accession>
<keyword evidence="3" id="KW-1185">Reference proteome</keyword>